<proteinExistence type="inferred from homology"/>
<dbReference type="SUPFAM" id="SSF54637">
    <property type="entry name" value="Thioesterase/thiol ester dehydrase-isomerase"/>
    <property type="match status" value="1"/>
</dbReference>
<dbReference type="InterPro" id="IPR003736">
    <property type="entry name" value="PAAI_dom"/>
</dbReference>
<comment type="catalytic activity">
    <reaction evidence="3">
        <text>a long-chain fatty acyl-CoA + H2O = a long-chain fatty acid + CoA + H(+)</text>
        <dbReference type="Rhea" id="RHEA:67680"/>
        <dbReference type="ChEBI" id="CHEBI:15377"/>
        <dbReference type="ChEBI" id="CHEBI:15378"/>
        <dbReference type="ChEBI" id="CHEBI:57287"/>
        <dbReference type="ChEBI" id="CHEBI:57560"/>
        <dbReference type="ChEBI" id="CHEBI:83139"/>
    </reaction>
</comment>
<dbReference type="PANTHER" id="PTHR43240">
    <property type="entry name" value="1,4-DIHYDROXY-2-NAPHTHOYL-COA THIOESTERASE 1"/>
    <property type="match status" value="1"/>
</dbReference>
<dbReference type="AlphaFoldDB" id="A0A934SGE4"/>
<evidence type="ECO:0000256" key="6">
    <source>
        <dbReference type="ARBA" id="ARBA00040062"/>
    </source>
</evidence>
<dbReference type="PANTHER" id="PTHR43240:SF20">
    <property type="entry name" value="MEDIUM_LONG-CHAIN ACYL-COA THIOESTERASE YIGI"/>
    <property type="match status" value="1"/>
</dbReference>
<dbReference type="EC" id="3.1.2.20" evidence="5"/>
<dbReference type="CDD" id="cd03443">
    <property type="entry name" value="PaaI_thioesterase"/>
    <property type="match status" value="1"/>
</dbReference>
<comment type="caution">
    <text evidence="9">The sequence shown here is derived from an EMBL/GenBank/DDBJ whole genome shotgun (WGS) entry which is preliminary data.</text>
</comment>
<dbReference type="GO" id="GO:0047617">
    <property type="term" value="F:fatty acyl-CoA hydrolase activity"/>
    <property type="evidence" value="ECO:0007669"/>
    <property type="project" value="UniProtKB-EC"/>
</dbReference>
<evidence type="ECO:0000313" key="9">
    <source>
        <dbReference type="EMBL" id="MBK4216955.1"/>
    </source>
</evidence>
<dbReference type="Pfam" id="PF03061">
    <property type="entry name" value="4HBT"/>
    <property type="match status" value="1"/>
</dbReference>
<gene>
    <name evidence="9" type="ORF">JJJ17_13545</name>
</gene>
<evidence type="ECO:0000256" key="2">
    <source>
        <dbReference type="ARBA" id="ARBA00035880"/>
    </source>
</evidence>
<evidence type="ECO:0000256" key="5">
    <source>
        <dbReference type="ARBA" id="ARBA00038894"/>
    </source>
</evidence>
<evidence type="ECO:0000256" key="4">
    <source>
        <dbReference type="ARBA" id="ARBA00038381"/>
    </source>
</evidence>
<organism evidence="9 10">
    <name type="scientific">Paracoccus caeni</name>
    <dbReference type="NCBI Taxonomy" id="657651"/>
    <lineage>
        <taxon>Bacteria</taxon>
        <taxon>Pseudomonadati</taxon>
        <taxon>Pseudomonadota</taxon>
        <taxon>Alphaproteobacteria</taxon>
        <taxon>Rhodobacterales</taxon>
        <taxon>Paracoccaceae</taxon>
        <taxon>Paracoccus</taxon>
    </lineage>
</organism>
<protein>
    <recommendedName>
        <fullName evidence="6">Medium/long-chain acyl-CoA thioesterase YigI</fullName>
        <ecNumber evidence="5">3.1.2.20</ecNumber>
    </recommendedName>
</protein>
<dbReference type="EMBL" id="JAEPRQ010000005">
    <property type="protein sequence ID" value="MBK4216955.1"/>
    <property type="molecule type" value="Genomic_DNA"/>
</dbReference>
<comment type="catalytic activity">
    <reaction evidence="2">
        <text>a fatty acyl-CoA + H2O = a fatty acid + CoA + H(+)</text>
        <dbReference type="Rhea" id="RHEA:16781"/>
        <dbReference type="ChEBI" id="CHEBI:15377"/>
        <dbReference type="ChEBI" id="CHEBI:15378"/>
        <dbReference type="ChEBI" id="CHEBI:28868"/>
        <dbReference type="ChEBI" id="CHEBI:57287"/>
        <dbReference type="ChEBI" id="CHEBI:77636"/>
        <dbReference type="EC" id="3.1.2.20"/>
    </reaction>
</comment>
<evidence type="ECO:0000313" key="10">
    <source>
        <dbReference type="Proteomes" id="UP000640485"/>
    </source>
</evidence>
<accession>A0A934SGE4</accession>
<dbReference type="Proteomes" id="UP000640485">
    <property type="component" value="Unassembled WGS sequence"/>
</dbReference>
<dbReference type="Gene3D" id="3.10.129.10">
    <property type="entry name" value="Hotdog Thioesterase"/>
    <property type="match status" value="1"/>
</dbReference>
<evidence type="ECO:0000259" key="8">
    <source>
        <dbReference type="Pfam" id="PF03061"/>
    </source>
</evidence>
<dbReference type="InterPro" id="IPR006683">
    <property type="entry name" value="Thioestr_dom"/>
</dbReference>
<feature type="domain" description="Thioesterase" evidence="8">
    <location>
        <begin position="30"/>
        <end position="100"/>
    </location>
</feature>
<evidence type="ECO:0000256" key="7">
    <source>
        <dbReference type="ARBA" id="ARBA00048062"/>
    </source>
</evidence>
<reference evidence="9" key="1">
    <citation type="submission" date="2021-01" db="EMBL/GenBank/DDBJ databases">
        <title>Paracoccus amoyensis sp. nov., isolated from the surface seawater along the coast of Xiamen Island, China.</title>
        <authorList>
            <person name="Lyu L."/>
        </authorList>
    </citation>
    <scope>NUCLEOTIDE SEQUENCE</scope>
    <source>
        <strain evidence="9">MJ17</strain>
    </source>
</reference>
<sequence>MRLMGATMTTIRTGEVTIILPFRDDLTQHNGYFHAGGSSAIADSAGGYAAYTLFDPDSSVLTVEFKLNLMNPGQGDRLEAVGRVIKPGRNLTVCQLDVWGVTGNRRVHVATGLQTLMQMRPRG</sequence>
<name>A0A934SGE4_9RHOB</name>
<evidence type="ECO:0000256" key="1">
    <source>
        <dbReference type="ARBA" id="ARBA00022801"/>
    </source>
</evidence>
<dbReference type="NCBIfam" id="TIGR00369">
    <property type="entry name" value="unchar_dom_1"/>
    <property type="match status" value="1"/>
</dbReference>
<keyword evidence="10" id="KW-1185">Reference proteome</keyword>
<evidence type="ECO:0000256" key="3">
    <source>
        <dbReference type="ARBA" id="ARBA00036002"/>
    </source>
</evidence>
<comment type="similarity">
    <text evidence="4">Belongs to the YigI thioesterase family.</text>
</comment>
<keyword evidence="1" id="KW-0378">Hydrolase</keyword>
<comment type="catalytic activity">
    <reaction evidence="7">
        <text>a medium-chain fatty acyl-CoA + H2O = a medium-chain fatty acid + CoA + H(+)</text>
        <dbReference type="Rhea" id="RHEA:68184"/>
        <dbReference type="ChEBI" id="CHEBI:15377"/>
        <dbReference type="ChEBI" id="CHEBI:15378"/>
        <dbReference type="ChEBI" id="CHEBI:57287"/>
        <dbReference type="ChEBI" id="CHEBI:59558"/>
        <dbReference type="ChEBI" id="CHEBI:90546"/>
    </reaction>
</comment>
<dbReference type="InterPro" id="IPR029069">
    <property type="entry name" value="HotDog_dom_sf"/>
</dbReference>